<evidence type="ECO:0000256" key="1">
    <source>
        <dbReference type="SAM" id="SignalP"/>
    </source>
</evidence>
<dbReference type="EMBL" id="GIKN01002601">
    <property type="protein sequence ID" value="NIE44874.1"/>
    <property type="molecule type" value="Transcribed_RNA"/>
</dbReference>
<feature type="chain" id="PRO_5026080348" evidence="1">
    <location>
        <begin position="19"/>
        <end position="116"/>
    </location>
</feature>
<dbReference type="AlphaFoldDB" id="A0A6G5A1M9"/>
<organism evidence="2">
    <name type="scientific">Rhipicephalus microplus</name>
    <name type="common">Cattle tick</name>
    <name type="synonym">Boophilus microplus</name>
    <dbReference type="NCBI Taxonomy" id="6941"/>
    <lineage>
        <taxon>Eukaryota</taxon>
        <taxon>Metazoa</taxon>
        <taxon>Ecdysozoa</taxon>
        <taxon>Arthropoda</taxon>
        <taxon>Chelicerata</taxon>
        <taxon>Arachnida</taxon>
        <taxon>Acari</taxon>
        <taxon>Parasitiformes</taxon>
        <taxon>Ixodida</taxon>
        <taxon>Ixodoidea</taxon>
        <taxon>Ixodidae</taxon>
        <taxon>Rhipicephalinae</taxon>
        <taxon>Rhipicephalus</taxon>
        <taxon>Boophilus</taxon>
    </lineage>
</organism>
<evidence type="ECO:0000313" key="2">
    <source>
        <dbReference type="EMBL" id="NIE44874.1"/>
    </source>
</evidence>
<feature type="signal peptide" evidence="1">
    <location>
        <begin position="1"/>
        <end position="18"/>
    </location>
</feature>
<proteinExistence type="predicted"/>
<protein>
    <submittedName>
        <fullName evidence="2">Putative secreted protein</fullName>
    </submittedName>
</protein>
<sequence>MLLLLLLLLLKDHQDIKSRDQDTKTRQGGGVLALLCLLAWMDGSCSDGSCLLGLDRKIQFRIVKDTPRCDKSNIINRKEIQYILQYIFVLHQSIFMRKKHFQISYSKTFFKKFFHL</sequence>
<name>A0A6G5A1M9_RHIMP</name>
<keyword evidence="1" id="KW-0732">Signal</keyword>
<reference evidence="2" key="1">
    <citation type="submission" date="2020-03" db="EMBL/GenBank/DDBJ databases">
        <title>A transcriptome and proteome of the tick Rhipicephalus microplus shaped by the genetic composition of its hosts and developmental stage.</title>
        <authorList>
            <person name="Garcia G.R."/>
            <person name="Ribeiro J.M.C."/>
            <person name="Maruyama S.R."/>
            <person name="Gardinasse L.G."/>
            <person name="Nelson K."/>
            <person name="Ferreira B.R."/>
            <person name="Andrade T.G."/>
            <person name="Santos I.K.F.M."/>
        </authorList>
    </citation>
    <scope>NUCLEOTIDE SEQUENCE</scope>
    <source>
        <strain evidence="2">NSGR</strain>
        <tissue evidence="2">Salivary glands</tissue>
    </source>
</reference>
<accession>A0A6G5A1M9</accession>